<dbReference type="PROSITE" id="PS50231">
    <property type="entry name" value="RICIN_B_LECTIN"/>
    <property type="match status" value="1"/>
</dbReference>
<keyword evidence="3" id="KW-1185">Reference proteome</keyword>
<reference evidence="2 3" key="1">
    <citation type="submission" date="2021-02" db="EMBL/GenBank/DDBJ databases">
        <title>Pan-genome distribution and transcriptional activeness of fungal secondary metabolism genes in Aspergillus section Fumigati.</title>
        <authorList>
            <person name="Takahashi H."/>
            <person name="Umemura M."/>
            <person name="Ninomiya A."/>
            <person name="Kusuya Y."/>
            <person name="Urayama S."/>
            <person name="Shimizu M."/>
            <person name="Watanabe A."/>
            <person name="Kamei K."/>
            <person name="Yaguchi T."/>
            <person name="Hagiwara D."/>
        </authorList>
    </citation>
    <scope>NUCLEOTIDE SEQUENCE [LARGE SCALE GENOMIC DNA]</scope>
    <source>
        <strain evidence="2 3">IFM 47045</strain>
    </source>
</reference>
<dbReference type="Gene3D" id="2.80.10.50">
    <property type="match status" value="3"/>
</dbReference>
<gene>
    <name evidence="2" type="ORF">Aspvir_009892</name>
</gene>
<evidence type="ECO:0000313" key="3">
    <source>
        <dbReference type="Proteomes" id="UP000710440"/>
    </source>
</evidence>
<comment type="caution">
    <text evidence="2">The sequence shown here is derived from an EMBL/GenBank/DDBJ whole genome shotgun (WGS) entry which is preliminary data.</text>
</comment>
<sequence length="160" mass="17725">MGFENEQDHFAPNDLMFTCVNTGTAIDLYGGGGHDGNCVNGWEFNRSTAQQWKLEKVNPGSAWSAWTLRNVCGGSYLDLAGGNPANRTPLHGWNTGGNAKSSQWYLITQDSNNGWYMLQNAATYSYVDLDGGNGNNGTRIQGYQRGVDLNRNQMWHIHFV</sequence>
<dbReference type="RefSeq" id="XP_043128965.1">
    <property type="nucleotide sequence ID" value="XM_043273030.1"/>
</dbReference>
<proteinExistence type="predicted"/>
<dbReference type="GeneID" id="66937874"/>
<dbReference type="AlphaFoldDB" id="A0A9P3C0X1"/>
<dbReference type="Pfam" id="PF14200">
    <property type="entry name" value="RicinB_lectin_2"/>
    <property type="match status" value="1"/>
</dbReference>
<evidence type="ECO:0000313" key="2">
    <source>
        <dbReference type="EMBL" id="GIK05779.1"/>
    </source>
</evidence>
<dbReference type="OrthoDB" id="2131701at2759"/>
<organism evidence="2 3">
    <name type="scientific">Aspergillus viridinutans</name>
    <dbReference type="NCBI Taxonomy" id="75553"/>
    <lineage>
        <taxon>Eukaryota</taxon>
        <taxon>Fungi</taxon>
        <taxon>Dikarya</taxon>
        <taxon>Ascomycota</taxon>
        <taxon>Pezizomycotina</taxon>
        <taxon>Eurotiomycetes</taxon>
        <taxon>Eurotiomycetidae</taxon>
        <taxon>Eurotiales</taxon>
        <taxon>Aspergillaceae</taxon>
        <taxon>Aspergillus</taxon>
        <taxon>Aspergillus subgen. Fumigati</taxon>
    </lineage>
</organism>
<feature type="domain" description="Ricin B lectin" evidence="1">
    <location>
        <begin position="65"/>
        <end position="143"/>
    </location>
</feature>
<dbReference type="SUPFAM" id="SSF50370">
    <property type="entry name" value="Ricin B-like lectins"/>
    <property type="match status" value="1"/>
</dbReference>
<dbReference type="InterPro" id="IPR000772">
    <property type="entry name" value="Ricin_B_lectin"/>
</dbReference>
<dbReference type="InterPro" id="IPR035992">
    <property type="entry name" value="Ricin_B-like_lectins"/>
</dbReference>
<evidence type="ECO:0000259" key="1">
    <source>
        <dbReference type="Pfam" id="PF14200"/>
    </source>
</evidence>
<accession>A0A9P3C0X1</accession>
<name>A0A9P3C0X1_ASPVI</name>
<dbReference type="Proteomes" id="UP000710440">
    <property type="component" value="Unassembled WGS sequence"/>
</dbReference>
<protein>
    <recommendedName>
        <fullName evidence="1">Ricin B lectin domain-containing protein</fullName>
    </recommendedName>
</protein>
<dbReference type="EMBL" id="BOPL01000009">
    <property type="protein sequence ID" value="GIK05779.1"/>
    <property type="molecule type" value="Genomic_DNA"/>
</dbReference>